<evidence type="ECO:0000313" key="1">
    <source>
        <dbReference type="EMBL" id="GEE04055.1"/>
    </source>
</evidence>
<keyword evidence="2" id="KW-1185">Reference proteome</keyword>
<evidence type="ECO:0008006" key="3">
    <source>
        <dbReference type="Google" id="ProtNLM"/>
    </source>
</evidence>
<reference evidence="2" key="1">
    <citation type="submission" date="2019-06" db="EMBL/GenBank/DDBJ databases">
        <title>Gordonia isolated from sludge of a wastewater treatment plant.</title>
        <authorList>
            <person name="Tamura T."/>
            <person name="Aoyama K."/>
            <person name="Kang Y."/>
            <person name="Saito S."/>
            <person name="Akiyama N."/>
            <person name="Yazawa K."/>
            <person name="Gonoi T."/>
            <person name="Mikami Y."/>
        </authorList>
    </citation>
    <scope>NUCLEOTIDE SEQUENCE [LARGE SCALE GENOMIC DNA]</scope>
    <source>
        <strain evidence="2">NBRC 107696</strain>
    </source>
</reference>
<dbReference type="OrthoDB" id="5125307at2"/>
<comment type="caution">
    <text evidence="1">The sequence shown here is derived from an EMBL/GenBank/DDBJ whole genome shotgun (WGS) entry which is preliminary data.</text>
</comment>
<accession>A0A7I9VFF2</accession>
<sequence length="79" mass="8335">MAKKKWNQLTPGQKGVIIGTAAVDAALRVWAGSDLASRRPDEVNGPKWLWGAGLSLVNTAGVLPVLYLVKGRRVAPSVG</sequence>
<dbReference type="RefSeq" id="WP_161897467.1">
    <property type="nucleotide sequence ID" value="NZ_BJOV01000005.1"/>
</dbReference>
<evidence type="ECO:0000313" key="2">
    <source>
        <dbReference type="Proteomes" id="UP000444960"/>
    </source>
</evidence>
<dbReference type="Proteomes" id="UP000444960">
    <property type="component" value="Unassembled WGS sequence"/>
</dbReference>
<dbReference type="EMBL" id="BJOV01000005">
    <property type="protein sequence ID" value="GEE04055.1"/>
    <property type="molecule type" value="Genomic_DNA"/>
</dbReference>
<name>A0A7I9VFF2_9ACTN</name>
<proteinExistence type="predicted"/>
<protein>
    <recommendedName>
        <fullName evidence="3">DUF5652 domain-containing protein</fullName>
    </recommendedName>
</protein>
<gene>
    <name evidence="1" type="ORF">nbrc107696_45010</name>
</gene>
<organism evidence="1 2">
    <name type="scientific">Gordonia spumicola</name>
    <dbReference type="NCBI Taxonomy" id="589161"/>
    <lineage>
        <taxon>Bacteria</taxon>
        <taxon>Bacillati</taxon>
        <taxon>Actinomycetota</taxon>
        <taxon>Actinomycetes</taxon>
        <taxon>Mycobacteriales</taxon>
        <taxon>Gordoniaceae</taxon>
        <taxon>Gordonia</taxon>
    </lineage>
</organism>
<dbReference type="AlphaFoldDB" id="A0A7I9VFF2"/>